<evidence type="ECO:0000313" key="1">
    <source>
        <dbReference type="EnsemblPlants" id="Bra040824.1-P"/>
    </source>
</evidence>
<keyword evidence="2" id="KW-1185">Reference proteome</keyword>
<reference evidence="2" key="1">
    <citation type="journal article" date="2011" name="Nat. Genet.">
        <title>The genome of the mesopolyploid crop species Brassica rapa.</title>
        <authorList>
            <consortium name="Brassica rapa Genome Sequencing Project Consortium"/>
            <person name="Wang X."/>
            <person name="Wang H."/>
            <person name="Wang J."/>
            <person name="Sun R."/>
            <person name="Wu J."/>
            <person name="Liu S."/>
            <person name="Bai Y."/>
            <person name="Mun J.H."/>
            <person name="Bancroft I."/>
            <person name="Cheng F."/>
            <person name="Huang S."/>
            <person name="Li X."/>
            <person name="Hua W."/>
            <person name="Wang J."/>
            <person name="Wang X."/>
            <person name="Freeling M."/>
            <person name="Pires J.C."/>
            <person name="Paterson A.H."/>
            <person name="Chalhoub B."/>
            <person name="Wang B."/>
            <person name="Hayward A."/>
            <person name="Sharpe A.G."/>
            <person name="Park B.S."/>
            <person name="Weisshaar B."/>
            <person name="Liu B."/>
            <person name="Li B."/>
            <person name="Liu B."/>
            <person name="Tong C."/>
            <person name="Song C."/>
            <person name="Duran C."/>
            <person name="Peng C."/>
            <person name="Geng C."/>
            <person name="Koh C."/>
            <person name="Lin C."/>
            <person name="Edwards D."/>
            <person name="Mu D."/>
            <person name="Shen D."/>
            <person name="Soumpourou E."/>
            <person name="Li F."/>
            <person name="Fraser F."/>
            <person name="Conant G."/>
            <person name="Lassalle G."/>
            <person name="King G.J."/>
            <person name="Bonnema G."/>
            <person name="Tang H."/>
            <person name="Wang H."/>
            <person name="Belcram H."/>
            <person name="Zhou H."/>
            <person name="Hirakawa H."/>
            <person name="Abe H."/>
            <person name="Guo H."/>
            <person name="Wang H."/>
            <person name="Jin H."/>
            <person name="Parkin I.A."/>
            <person name="Batley J."/>
            <person name="Kim J.S."/>
            <person name="Just J."/>
            <person name="Li J."/>
            <person name="Xu J."/>
            <person name="Deng J."/>
            <person name="Kim J.A."/>
            <person name="Li J."/>
            <person name="Yu J."/>
            <person name="Meng J."/>
            <person name="Wang J."/>
            <person name="Min J."/>
            <person name="Poulain J."/>
            <person name="Wang J."/>
            <person name="Hatakeyama K."/>
            <person name="Wu K."/>
            <person name="Wang L."/>
            <person name="Fang L."/>
            <person name="Trick M."/>
            <person name="Links M.G."/>
            <person name="Zhao M."/>
            <person name="Jin M."/>
            <person name="Ramchiary N."/>
            <person name="Drou N."/>
            <person name="Berkman P.J."/>
            <person name="Cai Q."/>
            <person name="Huang Q."/>
            <person name="Li R."/>
            <person name="Tabata S."/>
            <person name="Cheng S."/>
            <person name="Zhang S."/>
            <person name="Zhang S."/>
            <person name="Huang S."/>
            <person name="Sato S."/>
            <person name="Sun S."/>
            <person name="Kwon S.J."/>
            <person name="Choi S.R."/>
            <person name="Lee T.H."/>
            <person name="Fan W."/>
            <person name="Zhao X."/>
            <person name="Tan X."/>
            <person name="Xu X."/>
            <person name="Wang Y."/>
            <person name="Qiu Y."/>
            <person name="Yin Y."/>
            <person name="Li Y."/>
            <person name="Du Y."/>
            <person name="Liao Y."/>
            <person name="Lim Y."/>
            <person name="Narusaka Y."/>
            <person name="Wang Y."/>
            <person name="Wang Z."/>
            <person name="Li Z."/>
            <person name="Wang Z."/>
            <person name="Xiong Z."/>
            <person name="Zhang Z."/>
        </authorList>
    </citation>
    <scope>NUCLEOTIDE SEQUENCE [LARGE SCALE GENOMIC DNA]</scope>
    <source>
        <strain evidence="2">cv. Chiifu-401-42</strain>
    </source>
</reference>
<dbReference type="InParanoid" id="M4FI95"/>
<name>M4FI95_BRACM</name>
<accession>M4FI95</accession>
<reference evidence="2" key="2">
    <citation type="journal article" date="2018" name="Hortic Res">
        <title>Improved Brassica rapa reference genome by single-molecule sequencing and chromosome conformation capture technologies.</title>
        <authorList>
            <person name="Zhang L."/>
            <person name="Cai X."/>
            <person name="Wu J."/>
            <person name="Liu M."/>
            <person name="Grob S."/>
            <person name="Cheng F."/>
            <person name="Liang J."/>
            <person name="Cai C."/>
            <person name="Liu Z."/>
            <person name="Liu B."/>
            <person name="Wang F."/>
            <person name="Li S."/>
            <person name="Liu F."/>
            <person name="Li X."/>
            <person name="Cheng L."/>
            <person name="Yang W."/>
            <person name="Li M.H."/>
            <person name="Grossniklaus U."/>
            <person name="Zheng H."/>
            <person name="Wang X."/>
        </authorList>
    </citation>
    <scope>NUCLEOTIDE SEQUENCE [LARGE SCALE GENOMIC DNA]</scope>
    <source>
        <strain evidence="2">cv. Chiifu-401-42</strain>
    </source>
</reference>
<dbReference type="Proteomes" id="UP000011750">
    <property type="component" value="Unassembled WGS sequence"/>
</dbReference>
<dbReference type="Gramene" id="Bra040824.1">
    <property type="protein sequence ID" value="Bra040824.1-P"/>
    <property type="gene ID" value="Bra040824"/>
</dbReference>
<dbReference type="HOGENOM" id="CLU_1456408_0_0_1"/>
<sequence length="171" mass="19846">MKLDGVYYPLNDNINWLTTCMEEMKQDIARMQTHHAAEVITPASIDKNIPPSIDEELTQSNPIKFRKKMIDEVPAKYRGELVTKVTSEDKSDTINHGEDISDHTYAKLVRHQFSIECLEERLQNLGNTTATMKDKWQREDEAMRSLIGTWFNKSIEDLDTFFPASSCFQHY</sequence>
<organism evidence="1 2">
    <name type="scientific">Brassica campestris</name>
    <name type="common">Field mustard</name>
    <dbReference type="NCBI Taxonomy" id="3711"/>
    <lineage>
        <taxon>Eukaryota</taxon>
        <taxon>Viridiplantae</taxon>
        <taxon>Streptophyta</taxon>
        <taxon>Embryophyta</taxon>
        <taxon>Tracheophyta</taxon>
        <taxon>Spermatophyta</taxon>
        <taxon>Magnoliopsida</taxon>
        <taxon>eudicotyledons</taxon>
        <taxon>Gunneridae</taxon>
        <taxon>Pentapetalae</taxon>
        <taxon>rosids</taxon>
        <taxon>malvids</taxon>
        <taxon>Brassicales</taxon>
        <taxon>Brassicaceae</taxon>
        <taxon>Brassiceae</taxon>
        <taxon>Brassica</taxon>
    </lineage>
</organism>
<evidence type="ECO:0000313" key="2">
    <source>
        <dbReference type="Proteomes" id="UP000011750"/>
    </source>
</evidence>
<reference evidence="1" key="3">
    <citation type="submission" date="2023-03" db="UniProtKB">
        <authorList>
            <consortium name="EnsemblPlants"/>
        </authorList>
    </citation>
    <scope>IDENTIFICATION</scope>
    <source>
        <strain evidence="1">cv. Chiifu-401-42</strain>
    </source>
</reference>
<proteinExistence type="predicted"/>
<protein>
    <submittedName>
        <fullName evidence="1">Uncharacterized protein</fullName>
    </submittedName>
</protein>
<dbReference type="AlphaFoldDB" id="M4FI95"/>
<dbReference type="EnsemblPlants" id="Bra040824.1">
    <property type="protein sequence ID" value="Bra040824.1-P"/>
    <property type="gene ID" value="Bra040824"/>
</dbReference>